<proteinExistence type="predicted"/>
<dbReference type="EMBL" id="CM009295">
    <property type="protein sequence ID" value="RQO91824.1"/>
    <property type="molecule type" value="Genomic_DNA"/>
</dbReference>
<evidence type="ECO:0000313" key="2">
    <source>
        <dbReference type="Proteomes" id="UP000006729"/>
    </source>
</evidence>
<dbReference type="InParanoid" id="A0A3N7GLJ8"/>
<sequence>MELDSGHVFVCPHPPLKMRTPFGLDCFVLLSRAYHRKTKKERRWQATKSSILSPENNFEHVYLPLKRKWGFTSILEPHWKLGC</sequence>
<name>A0A3N7GLJ8_POPTR</name>
<evidence type="ECO:0000313" key="1">
    <source>
        <dbReference type="EMBL" id="RQO91824.1"/>
    </source>
</evidence>
<accession>A0A3N7GLJ8</accession>
<keyword evidence="2" id="KW-1185">Reference proteome</keyword>
<reference evidence="1 2" key="1">
    <citation type="journal article" date="2006" name="Science">
        <title>The genome of black cottonwood, Populus trichocarpa (Torr. &amp; Gray).</title>
        <authorList>
            <person name="Tuskan G.A."/>
            <person name="Difazio S."/>
            <person name="Jansson S."/>
            <person name="Bohlmann J."/>
            <person name="Grigoriev I."/>
            <person name="Hellsten U."/>
            <person name="Putnam N."/>
            <person name="Ralph S."/>
            <person name="Rombauts S."/>
            <person name="Salamov A."/>
            <person name="Schein J."/>
            <person name="Sterck L."/>
            <person name="Aerts A."/>
            <person name="Bhalerao R.R."/>
            <person name="Bhalerao R.P."/>
            <person name="Blaudez D."/>
            <person name="Boerjan W."/>
            <person name="Brun A."/>
            <person name="Brunner A."/>
            <person name="Busov V."/>
            <person name="Campbell M."/>
            <person name="Carlson J."/>
            <person name="Chalot M."/>
            <person name="Chapman J."/>
            <person name="Chen G.L."/>
            <person name="Cooper D."/>
            <person name="Coutinho P.M."/>
            <person name="Couturier J."/>
            <person name="Covert S."/>
            <person name="Cronk Q."/>
            <person name="Cunningham R."/>
            <person name="Davis J."/>
            <person name="Degroeve S."/>
            <person name="Dejardin A."/>
            <person name="Depamphilis C."/>
            <person name="Detter J."/>
            <person name="Dirks B."/>
            <person name="Dubchak I."/>
            <person name="Duplessis S."/>
            <person name="Ehlting J."/>
            <person name="Ellis B."/>
            <person name="Gendler K."/>
            <person name="Goodstein D."/>
            <person name="Gribskov M."/>
            <person name="Grimwood J."/>
            <person name="Groover A."/>
            <person name="Gunter L."/>
            <person name="Hamberger B."/>
            <person name="Heinze B."/>
            <person name="Helariutta Y."/>
            <person name="Henrissat B."/>
            <person name="Holligan D."/>
            <person name="Holt R."/>
            <person name="Huang W."/>
            <person name="Islam-Faridi N."/>
            <person name="Jones S."/>
            <person name="Jones-Rhoades M."/>
            <person name="Jorgensen R."/>
            <person name="Joshi C."/>
            <person name="Kangasjarvi J."/>
            <person name="Karlsson J."/>
            <person name="Kelleher C."/>
            <person name="Kirkpatrick R."/>
            <person name="Kirst M."/>
            <person name="Kohler A."/>
            <person name="Kalluri U."/>
            <person name="Larimer F."/>
            <person name="Leebens-Mack J."/>
            <person name="Leple J.C."/>
            <person name="Locascio P."/>
            <person name="Lou Y."/>
            <person name="Lucas S."/>
            <person name="Martin F."/>
            <person name="Montanini B."/>
            <person name="Napoli C."/>
            <person name="Nelson D.R."/>
            <person name="Nelson C."/>
            <person name="Nieminen K."/>
            <person name="Nilsson O."/>
            <person name="Pereda V."/>
            <person name="Peter G."/>
            <person name="Philippe R."/>
            <person name="Pilate G."/>
            <person name="Poliakov A."/>
            <person name="Razumovskaya J."/>
            <person name="Richardson P."/>
            <person name="Rinaldi C."/>
            <person name="Ritland K."/>
            <person name="Rouze P."/>
            <person name="Ryaboy D."/>
            <person name="Schmutz J."/>
            <person name="Schrader J."/>
            <person name="Segerman B."/>
            <person name="Shin H."/>
            <person name="Siddiqui A."/>
            <person name="Sterky F."/>
            <person name="Terry A."/>
            <person name="Tsai C.J."/>
            <person name="Uberbacher E."/>
            <person name="Unneberg P."/>
            <person name="Vahala J."/>
            <person name="Wall K."/>
            <person name="Wessler S."/>
            <person name="Yang G."/>
            <person name="Yin T."/>
            <person name="Douglas C."/>
            <person name="Marra M."/>
            <person name="Sandberg G."/>
            <person name="Van de Peer Y."/>
            <person name="Rokhsar D."/>
        </authorList>
    </citation>
    <scope>NUCLEOTIDE SEQUENCE [LARGE SCALE GENOMIC DNA]</scope>
    <source>
        <strain evidence="2">cv. Nisqually</strain>
    </source>
</reference>
<protein>
    <submittedName>
        <fullName evidence="1">Uncharacterized protein</fullName>
    </submittedName>
</protein>
<gene>
    <name evidence="1" type="ORF">POPTR_006G165566</name>
</gene>
<dbReference type="Proteomes" id="UP000006729">
    <property type="component" value="Chromosome 6"/>
</dbReference>
<dbReference type="AlphaFoldDB" id="A0A3N7GLJ8"/>
<organism evidence="1 2">
    <name type="scientific">Populus trichocarpa</name>
    <name type="common">Western balsam poplar</name>
    <name type="synonym">Populus balsamifera subsp. trichocarpa</name>
    <dbReference type="NCBI Taxonomy" id="3694"/>
    <lineage>
        <taxon>Eukaryota</taxon>
        <taxon>Viridiplantae</taxon>
        <taxon>Streptophyta</taxon>
        <taxon>Embryophyta</taxon>
        <taxon>Tracheophyta</taxon>
        <taxon>Spermatophyta</taxon>
        <taxon>Magnoliopsida</taxon>
        <taxon>eudicotyledons</taxon>
        <taxon>Gunneridae</taxon>
        <taxon>Pentapetalae</taxon>
        <taxon>rosids</taxon>
        <taxon>fabids</taxon>
        <taxon>Malpighiales</taxon>
        <taxon>Salicaceae</taxon>
        <taxon>Saliceae</taxon>
        <taxon>Populus</taxon>
    </lineage>
</organism>